<dbReference type="SUPFAM" id="SSF161098">
    <property type="entry name" value="MetI-like"/>
    <property type="match status" value="1"/>
</dbReference>
<dbReference type="EMBL" id="LS483254">
    <property type="protein sequence ID" value="SQD92098.1"/>
    <property type="molecule type" value="Genomic_DNA"/>
</dbReference>
<evidence type="ECO:0000256" key="3">
    <source>
        <dbReference type="ARBA" id="ARBA00022989"/>
    </source>
</evidence>
<reference evidence="8" key="1">
    <citation type="submission" date="2018-05" db="EMBL/GenBank/DDBJ databases">
        <authorList>
            <person name="Hao L."/>
        </authorList>
    </citation>
    <scope>NUCLEOTIDE SEQUENCE [LARGE SCALE GENOMIC DNA]</scope>
</reference>
<sequence>MLQRLKTLQRYPSAIIGIVVLAMLLTVSIYAVIAIPYGEAIRLWRGGPGVWDDNPRNAAPVWFDWFTGDKLPRTIIVSTADAGVKRVEPIAGGKSRVEITLPFTYNYDRFPSELILNSEAVSESSTRTRFSVFWRTPAGDMVPLATNRAMRATDNYYISQDLNVSSQLPAGTARPEVGLFSDYAVSAPEKERTPVKGNYAVVIQAEIPEGADYNARLVVYGTVHGVAGTDHRRRDLTVALLWGAPLALVFGLAAAVGTSLITFVLSGIGTWYGGALDALFERLTEITMIIPFYPVLIMIGQFYNRSLWIMLGVTIALSIFGGAMKTYRAMFLQAKETPYIEAARAYGAGNMRIVFRYLLPRIVPVLLPTFVTMVPSFVFLEASISVLGLGDPVLPTWGKIINDAQTNDALYKGMYYWVVEPAVLLMVTGFAFSMLGYALDRVFNPRLRTV</sequence>
<keyword evidence="4 5" id="KW-0472">Membrane</keyword>
<feature type="transmembrane region" description="Helical" evidence="5">
    <location>
        <begin position="358"/>
        <end position="380"/>
    </location>
</feature>
<feature type="transmembrane region" description="Helical" evidence="5">
    <location>
        <begin position="414"/>
        <end position="439"/>
    </location>
</feature>
<evidence type="ECO:0000256" key="1">
    <source>
        <dbReference type="ARBA" id="ARBA00004141"/>
    </source>
</evidence>
<name>A0A2X3KTV0_9BACT</name>
<dbReference type="KEGG" id="bana:BARAN1_0073"/>
<evidence type="ECO:0000313" key="7">
    <source>
        <dbReference type="EMBL" id="SQD92098.1"/>
    </source>
</evidence>
<dbReference type="PROSITE" id="PS50928">
    <property type="entry name" value="ABC_TM1"/>
    <property type="match status" value="1"/>
</dbReference>
<dbReference type="InterPro" id="IPR035906">
    <property type="entry name" value="MetI-like_sf"/>
</dbReference>
<feature type="transmembrane region" description="Helical" evidence="5">
    <location>
        <begin position="286"/>
        <end position="303"/>
    </location>
</feature>
<gene>
    <name evidence="7" type="ORF">BARAN1_0073</name>
</gene>
<keyword evidence="3 5" id="KW-1133">Transmembrane helix</keyword>
<organism evidence="7 8">
    <name type="scientific">Candidatus Bipolaricaulis anaerobius</name>
    <dbReference type="NCBI Taxonomy" id="2026885"/>
    <lineage>
        <taxon>Bacteria</taxon>
        <taxon>Candidatus Bipolaricaulota</taxon>
        <taxon>Candidatus Bipolaricaulia</taxon>
        <taxon>Candidatus Bipolaricaulales</taxon>
        <taxon>Candidatus Bipolaricaulaceae</taxon>
        <taxon>Candidatus Bipolaricaulis</taxon>
    </lineage>
</organism>
<dbReference type="Proteomes" id="UP000249818">
    <property type="component" value="Chromosome BARAN1"/>
</dbReference>
<keyword evidence="2 5" id="KW-0812">Transmembrane</keyword>
<dbReference type="InterPro" id="IPR000515">
    <property type="entry name" value="MetI-like"/>
</dbReference>
<dbReference type="AlphaFoldDB" id="A0A2X3KTV0"/>
<keyword evidence="8" id="KW-1185">Reference proteome</keyword>
<evidence type="ECO:0000256" key="5">
    <source>
        <dbReference type="RuleBase" id="RU363032"/>
    </source>
</evidence>
<feature type="domain" description="ABC transmembrane type-1" evidence="6">
    <location>
        <begin position="244"/>
        <end position="436"/>
    </location>
</feature>
<dbReference type="RefSeq" id="WP_122030370.1">
    <property type="nucleotide sequence ID" value="NZ_LS483254.1"/>
</dbReference>
<dbReference type="PANTHER" id="PTHR43839">
    <property type="entry name" value="OPPC IN A BINDING PROTEIN-DEPENDENT TRANSPORT SYSTEM"/>
    <property type="match status" value="1"/>
</dbReference>
<feature type="transmembrane region" description="Helical" evidence="5">
    <location>
        <begin position="309"/>
        <end position="327"/>
    </location>
</feature>
<dbReference type="GO" id="GO:0005886">
    <property type="term" value="C:plasma membrane"/>
    <property type="evidence" value="ECO:0007669"/>
    <property type="project" value="UniProtKB-SubCell"/>
</dbReference>
<feature type="transmembrane region" description="Helical" evidence="5">
    <location>
        <begin position="12"/>
        <end position="35"/>
    </location>
</feature>
<comment type="subcellular location">
    <subcellularLocation>
        <location evidence="5">Cell membrane</location>
        <topology evidence="5">Multi-pass membrane protein</topology>
    </subcellularLocation>
    <subcellularLocation>
        <location evidence="1">Membrane</location>
        <topology evidence="1">Multi-pass membrane protein</topology>
    </subcellularLocation>
</comment>
<evidence type="ECO:0000256" key="4">
    <source>
        <dbReference type="ARBA" id="ARBA00023136"/>
    </source>
</evidence>
<evidence type="ECO:0000259" key="6">
    <source>
        <dbReference type="PROSITE" id="PS50928"/>
    </source>
</evidence>
<dbReference type="Gene3D" id="1.10.3720.10">
    <property type="entry name" value="MetI-like"/>
    <property type="match status" value="1"/>
</dbReference>
<protein>
    <submittedName>
        <fullName evidence="7">ABC-type dipeptide/oligopeptide/nickel transport systems, permease components</fullName>
    </submittedName>
</protein>
<dbReference type="PANTHER" id="PTHR43839:SF1">
    <property type="entry name" value="OPPC IN A BINDING PROTEIN-DEPENDENT TRANSPORT SYSTEM"/>
    <property type="match status" value="1"/>
</dbReference>
<evidence type="ECO:0000313" key="8">
    <source>
        <dbReference type="Proteomes" id="UP000249818"/>
    </source>
</evidence>
<dbReference type="GO" id="GO:0055085">
    <property type="term" value="P:transmembrane transport"/>
    <property type="evidence" value="ECO:0007669"/>
    <property type="project" value="InterPro"/>
</dbReference>
<dbReference type="CDD" id="cd06261">
    <property type="entry name" value="TM_PBP2"/>
    <property type="match status" value="1"/>
</dbReference>
<dbReference type="Pfam" id="PF00528">
    <property type="entry name" value="BPD_transp_1"/>
    <property type="match status" value="1"/>
</dbReference>
<accession>A0A2X3KTV0</accession>
<proteinExistence type="inferred from homology"/>
<keyword evidence="5" id="KW-0813">Transport</keyword>
<comment type="similarity">
    <text evidence="5">Belongs to the binding-protein-dependent transport system permease family.</text>
</comment>
<evidence type="ECO:0000256" key="2">
    <source>
        <dbReference type="ARBA" id="ARBA00022692"/>
    </source>
</evidence>
<dbReference type="OrthoDB" id="9805884at2"/>